<gene>
    <name evidence="2" type="primary">Tmem140</name>
    <name evidence="2" type="ORF">PENPIL_R02211</name>
</gene>
<dbReference type="Proteomes" id="UP000613066">
    <property type="component" value="Unassembled WGS sequence"/>
</dbReference>
<evidence type="ECO:0000313" key="2">
    <source>
        <dbReference type="EMBL" id="NXC50214.1"/>
    </source>
</evidence>
<proteinExistence type="predicted"/>
<name>A0A851PAF9_9GALL</name>
<dbReference type="InterPro" id="IPR028038">
    <property type="entry name" value="TM140"/>
</dbReference>
<protein>
    <submittedName>
        <fullName evidence="2">TM140 protein</fullName>
    </submittedName>
</protein>
<evidence type="ECO:0000313" key="3">
    <source>
        <dbReference type="Proteomes" id="UP000613066"/>
    </source>
</evidence>
<evidence type="ECO:0000256" key="1">
    <source>
        <dbReference type="SAM" id="Phobius"/>
    </source>
</evidence>
<dbReference type="Pfam" id="PF14985">
    <property type="entry name" value="TM140"/>
    <property type="match status" value="1"/>
</dbReference>
<dbReference type="PANTHER" id="PTHR16103:SF0">
    <property type="entry name" value="TRANSMEMBRANE PROTEIN 140"/>
    <property type="match status" value="1"/>
</dbReference>
<dbReference type="AlphaFoldDB" id="A0A851PAF9"/>
<organism evidence="2 3">
    <name type="scientific">Penelope pileata</name>
    <dbReference type="NCBI Taxonomy" id="1118817"/>
    <lineage>
        <taxon>Eukaryota</taxon>
        <taxon>Metazoa</taxon>
        <taxon>Chordata</taxon>
        <taxon>Craniata</taxon>
        <taxon>Vertebrata</taxon>
        <taxon>Euteleostomi</taxon>
        <taxon>Archelosauria</taxon>
        <taxon>Archosauria</taxon>
        <taxon>Dinosauria</taxon>
        <taxon>Saurischia</taxon>
        <taxon>Theropoda</taxon>
        <taxon>Coelurosauria</taxon>
        <taxon>Aves</taxon>
        <taxon>Neognathae</taxon>
        <taxon>Galloanserae</taxon>
        <taxon>Galliformes</taxon>
        <taxon>Cracidae</taxon>
        <taxon>Penelope</taxon>
    </lineage>
</organism>
<keyword evidence="3" id="KW-1185">Reference proteome</keyword>
<feature type="non-terminal residue" evidence="2">
    <location>
        <position position="91"/>
    </location>
</feature>
<dbReference type="OrthoDB" id="9898473at2759"/>
<feature type="non-terminal residue" evidence="2">
    <location>
        <position position="1"/>
    </location>
</feature>
<reference evidence="2" key="1">
    <citation type="submission" date="2019-09" db="EMBL/GenBank/DDBJ databases">
        <title>Bird 10,000 Genomes (B10K) Project - Family phase.</title>
        <authorList>
            <person name="Zhang G."/>
        </authorList>
    </citation>
    <scope>NUCLEOTIDE SEQUENCE</scope>
    <source>
        <strain evidence="2">B10K-DU-001-08</strain>
        <tissue evidence="2">Muscle</tissue>
    </source>
</reference>
<keyword evidence="1" id="KW-1133">Transmembrane helix</keyword>
<feature type="transmembrane region" description="Helical" evidence="1">
    <location>
        <begin position="27"/>
        <end position="49"/>
    </location>
</feature>
<dbReference type="EMBL" id="WBMW01005932">
    <property type="protein sequence ID" value="NXC50214.1"/>
    <property type="molecule type" value="Genomic_DNA"/>
</dbReference>
<keyword evidence="1" id="KW-0812">Transmembrane</keyword>
<sequence>PRAGFTMVPRDRVGLGRALLQWRHTECLLCAFAILEAVGALALMFYALVSEAGNLVDLPHKRIGFFNFCLWNETAGERQCLQINHLQAMGV</sequence>
<keyword evidence="1" id="KW-0472">Membrane</keyword>
<accession>A0A851PAF9</accession>
<comment type="caution">
    <text evidence="2">The sequence shown here is derived from an EMBL/GenBank/DDBJ whole genome shotgun (WGS) entry which is preliminary data.</text>
</comment>
<dbReference type="PANTHER" id="PTHR16103">
    <property type="entry name" value="TRANSMEMBRANE PROTEIN 140"/>
    <property type="match status" value="1"/>
</dbReference>